<evidence type="ECO:0000256" key="3">
    <source>
        <dbReference type="ARBA" id="ARBA00023163"/>
    </source>
</evidence>
<comment type="caution">
    <text evidence="7">The sequence shown here is derived from an EMBL/GenBank/DDBJ whole genome shotgun (WGS) entry which is preliminary data.</text>
</comment>
<evidence type="ECO:0000256" key="5">
    <source>
        <dbReference type="SAM" id="MobiDB-lite"/>
    </source>
</evidence>
<dbReference type="PANTHER" id="PTHR30055">
    <property type="entry name" value="HTH-TYPE TRANSCRIPTIONAL REGULATOR RUTR"/>
    <property type="match status" value="1"/>
</dbReference>
<dbReference type="InterPro" id="IPR001647">
    <property type="entry name" value="HTH_TetR"/>
</dbReference>
<dbReference type="GO" id="GO:0000976">
    <property type="term" value="F:transcription cis-regulatory region binding"/>
    <property type="evidence" value="ECO:0007669"/>
    <property type="project" value="TreeGrafter"/>
</dbReference>
<dbReference type="PANTHER" id="PTHR30055:SF151">
    <property type="entry name" value="TRANSCRIPTIONAL REGULATORY PROTEIN"/>
    <property type="match status" value="1"/>
</dbReference>
<sequence length="268" mass="29413">MRGNYSGAVTKPFSSVWTRQARPPRRSGLTRDQIVAATVELLDADGLDALSMRKLGARLNAGATSLYWYVANKDELLELALDEVWGLVETPDPDHANWREVFTTFAYSLRATIRSHPWAASLLGRLPSVGPHAFALTDRLRRTCLRAGFAGTDVYLATALVMSFILGQVIPELTYRKAVGGEVDHQSVLASMDQLAADYPQLRADYRDALPQDPEVARALAFDFGLVCVLDGMAARLGEPPTADLGRPGEPPQEEPEAPRPGTQRRTR</sequence>
<dbReference type="InterPro" id="IPR004111">
    <property type="entry name" value="Repressor_TetR_C"/>
</dbReference>
<keyword evidence="1" id="KW-0805">Transcription regulation</keyword>
<dbReference type="Gene3D" id="1.10.10.60">
    <property type="entry name" value="Homeodomain-like"/>
    <property type="match status" value="1"/>
</dbReference>
<proteinExistence type="predicted"/>
<accession>A0A231HAW8</accession>
<dbReference type="InterPro" id="IPR009057">
    <property type="entry name" value="Homeodomain-like_sf"/>
</dbReference>
<evidence type="ECO:0000259" key="6">
    <source>
        <dbReference type="PROSITE" id="PS50977"/>
    </source>
</evidence>
<feature type="DNA-binding region" description="H-T-H motif" evidence="4">
    <location>
        <begin position="51"/>
        <end position="70"/>
    </location>
</feature>
<dbReference type="Gene3D" id="1.10.357.10">
    <property type="entry name" value="Tetracycline Repressor, domain 2"/>
    <property type="match status" value="1"/>
</dbReference>
<feature type="domain" description="HTH tetR-type" evidence="6">
    <location>
        <begin position="28"/>
        <end position="88"/>
    </location>
</feature>
<keyword evidence="3" id="KW-0804">Transcription</keyword>
<dbReference type="GO" id="GO:0003700">
    <property type="term" value="F:DNA-binding transcription factor activity"/>
    <property type="evidence" value="ECO:0007669"/>
    <property type="project" value="TreeGrafter"/>
</dbReference>
<evidence type="ECO:0000256" key="1">
    <source>
        <dbReference type="ARBA" id="ARBA00023015"/>
    </source>
</evidence>
<dbReference type="PROSITE" id="PS01081">
    <property type="entry name" value="HTH_TETR_1"/>
    <property type="match status" value="1"/>
</dbReference>
<dbReference type="GO" id="GO:0045892">
    <property type="term" value="P:negative regulation of DNA-templated transcription"/>
    <property type="evidence" value="ECO:0007669"/>
    <property type="project" value="InterPro"/>
</dbReference>
<dbReference type="SUPFAM" id="SSF46689">
    <property type="entry name" value="Homeodomain-like"/>
    <property type="match status" value="1"/>
</dbReference>
<gene>
    <name evidence="7" type="primary">tetR_6</name>
    <name evidence="7" type="ORF">B7C42_02278</name>
</gene>
<dbReference type="EMBL" id="NGAF01000003">
    <property type="protein sequence ID" value="OXR45985.1"/>
    <property type="molecule type" value="Genomic_DNA"/>
</dbReference>
<name>A0A231HAW8_9NOCA</name>
<dbReference type="InterPro" id="IPR023772">
    <property type="entry name" value="DNA-bd_HTH_TetR-type_CS"/>
</dbReference>
<evidence type="ECO:0000313" key="8">
    <source>
        <dbReference type="Proteomes" id="UP000215506"/>
    </source>
</evidence>
<dbReference type="Proteomes" id="UP000215506">
    <property type="component" value="Unassembled WGS sequence"/>
</dbReference>
<dbReference type="Pfam" id="PF00440">
    <property type="entry name" value="TetR_N"/>
    <property type="match status" value="1"/>
</dbReference>
<dbReference type="PROSITE" id="PS50977">
    <property type="entry name" value="HTH_TETR_2"/>
    <property type="match status" value="1"/>
</dbReference>
<feature type="region of interest" description="Disordered" evidence="5">
    <location>
        <begin position="238"/>
        <end position="268"/>
    </location>
</feature>
<dbReference type="SUPFAM" id="SSF48498">
    <property type="entry name" value="Tetracyclin repressor-like, C-terminal domain"/>
    <property type="match status" value="1"/>
</dbReference>
<organism evidence="7 8">
    <name type="scientific">Nocardia cerradoensis</name>
    <dbReference type="NCBI Taxonomy" id="85688"/>
    <lineage>
        <taxon>Bacteria</taxon>
        <taxon>Bacillati</taxon>
        <taxon>Actinomycetota</taxon>
        <taxon>Actinomycetes</taxon>
        <taxon>Mycobacteriales</taxon>
        <taxon>Nocardiaceae</taxon>
        <taxon>Nocardia</taxon>
    </lineage>
</organism>
<evidence type="ECO:0000256" key="4">
    <source>
        <dbReference type="PROSITE-ProRule" id="PRU00335"/>
    </source>
</evidence>
<protein>
    <submittedName>
        <fullName evidence="7">Tetracycline repressor protein class E</fullName>
    </submittedName>
</protein>
<reference evidence="7 8" key="1">
    <citation type="submission" date="2017-07" db="EMBL/GenBank/DDBJ databases">
        <title>First draft Genome Sequence of Nocardia cerradoensis isolated from human infection.</title>
        <authorList>
            <person name="Carrasco G."/>
        </authorList>
    </citation>
    <scope>NUCLEOTIDE SEQUENCE [LARGE SCALE GENOMIC DNA]</scope>
    <source>
        <strain evidence="7 8">CNM20130759</strain>
    </source>
</reference>
<dbReference type="AlphaFoldDB" id="A0A231HAW8"/>
<dbReference type="InterPro" id="IPR036271">
    <property type="entry name" value="Tet_transcr_reg_TetR-rel_C_sf"/>
</dbReference>
<keyword evidence="2 4" id="KW-0238">DNA-binding</keyword>
<dbReference type="Pfam" id="PF02909">
    <property type="entry name" value="TetR_C_1"/>
    <property type="match status" value="1"/>
</dbReference>
<dbReference type="InterPro" id="IPR050109">
    <property type="entry name" value="HTH-type_TetR-like_transc_reg"/>
</dbReference>
<evidence type="ECO:0000313" key="7">
    <source>
        <dbReference type="EMBL" id="OXR45985.1"/>
    </source>
</evidence>
<evidence type="ECO:0000256" key="2">
    <source>
        <dbReference type="ARBA" id="ARBA00023125"/>
    </source>
</evidence>
<keyword evidence="8" id="KW-1185">Reference proteome</keyword>